<evidence type="ECO:0000313" key="2">
    <source>
        <dbReference type="Proteomes" id="UP001159363"/>
    </source>
</evidence>
<gene>
    <name evidence="1" type="ORF">PR048_013334</name>
</gene>
<evidence type="ECO:0000313" key="1">
    <source>
        <dbReference type="EMBL" id="KAJ8887119.1"/>
    </source>
</evidence>
<keyword evidence="2" id="KW-1185">Reference proteome</keyword>
<organism evidence="1 2">
    <name type="scientific">Dryococelus australis</name>
    <dbReference type="NCBI Taxonomy" id="614101"/>
    <lineage>
        <taxon>Eukaryota</taxon>
        <taxon>Metazoa</taxon>
        <taxon>Ecdysozoa</taxon>
        <taxon>Arthropoda</taxon>
        <taxon>Hexapoda</taxon>
        <taxon>Insecta</taxon>
        <taxon>Pterygota</taxon>
        <taxon>Neoptera</taxon>
        <taxon>Polyneoptera</taxon>
        <taxon>Phasmatodea</taxon>
        <taxon>Verophasmatodea</taxon>
        <taxon>Anareolatae</taxon>
        <taxon>Phasmatidae</taxon>
        <taxon>Eurycanthinae</taxon>
        <taxon>Dryococelus</taxon>
    </lineage>
</organism>
<dbReference type="Proteomes" id="UP001159363">
    <property type="component" value="Chromosome X"/>
</dbReference>
<dbReference type="EMBL" id="JARBHB010000004">
    <property type="protein sequence ID" value="KAJ8887119.1"/>
    <property type="molecule type" value="Genomic_DNA"/>
</dbReference>
<accession>A0ABQ9HRU9</accession>
<protein>
    <submittedName>
        <fullName evidence="1">Uncharacterized protein</fullName>
    </submittedName>
</protein>
<proteinExistence type="predicted"/>
<reference evidence="1 2" key="1">
    <citation type="submission" date="2023-02" db="EMBL/GenBank/DDBJ databases">
        <title>LHISI_Scaffold_Assembly.</title>
        <authorList>
            <person name="Stuart O.P."/>
            <person name="Cleave R."/>
            <person name="Magrath M.J.L."/>
            <person name="Mikheyev A.S."/>
        </authorList>
    </citation>
    <scope>NUCLEOTIDE SEQUENCE [LARGE SCALE GENOMIC DNA]</scope>
    <source>
        <strain evidence="1">Daus_M_001</strain>
        <tissue evidence="1">Leg muscle</tissue>
    </source>
</reference>
<name>A0ABQ9HRU9_9NEOP</name>
<sequence length="656" mass="71494">MESQVDDSSSVTLVATSTSRNAGDSLLTSRHKESNRCRNSLNRHSKKCKGNVCRPSTTFPKSWAATQYWVTKILPGSIAFASEYYKSQSAVGWCGINTHPHFAKWCGVAWEKHPPTLRKVVRCGVGETPIHTSQSDAGWRGRNTHPHFAKRCGVEWEKHISALRKVVRGGVGETPTHTSESGAGWRGRNTQSHFAKWCGVAWEKHPSTLRKVLWVGMGEKRMFPSRSGAGLRIGADLRGAPPIWGAGGCGLESRARHGRQSQLGCKLACKPPPAKLSSIKPGDLIKLLQAGWPSPQGRPTPDLTARGLLRNSPFRPLNDEREVNYAMPVFTYRTWRPPTPSRKPGFTSSERGTNEYKYRRRMCKQRCLAVLGGFRRSTTVYVVNPVARVEVGETIVLVPASYAKKEKVDGVIGIIHEKVDDAIGIIPVKKPVSFSKKSMAALHPLKTDPSHDRPLARPTPHTTDPSHDRLLIVECVELTAKHAVLIAVRSMLIVVHVVLIVVCVADCGSNCGVCNAVCGAIGADCSACCADCSACSANCSVCSAHCSVYSADCSVCSADCGACSADCNMCGAVCSVCRLMRNVVLIMMHTMSIVECVVYAVGSLYRWSYVCSVLEYDCPKCFPMYCYCKWGDHSLHIRGSVIFGVTSLALGAVLIQ</sequence>
<comment type="caution">
    <text evidence="1">The sequence shown here is derived from an EMBL/GenBank/DDBJ whole genome shotgun (WGS) entry which is preliminary data.</text>
</comment>